<dbReference type="InterPro" id="IPR033907">
    <property type="entry name" value="Endolysin_autolysin"/>
</dbReference>
<evidence type="ECO:0000256" key="3">
    <source>
        <dbReference type="ARBA" id="ARBA00023200"/>
    </source>
</evidence>
<dbReference type="Proteomes" id="UP001444146">
    <property type="component" value="Unassembled WGS sequence"/>
</dbReference>
<dbReference type="CDD" id="cd00737">
    <property type="entry name" value="lyz_endolysin_autolysin"/>
    <property type="match status" value="1"/>
</dbReference>
<comment type="caution">
    <text evidence="5">The sequence shown here is derived from an EMBL/GenBank/DDBJ whole genome shotgun (WGS) entry which is preliminary data.</text>
</comment>
<keyword evidence="3" id="KW-1035">Host cytoplasm</keyword>
<dbReference type="PANTHER" id="PTHR38107:SF3">
    <property type="entry name" value="LYSOZYME RRRD-RELATED"/>
    <property type="match status" value="1"/>
</dbReference>
<dbReference type="Gene3D" id="1.10.530.40">
    <property type="match status" value="1"/>
</dbReference>
<keyword evidence="2 4" id="KW-0081">Bacteriolytic enzyme</keyword>
<protein>
    <recommendedName>
        <fullName evidence="4">Lysozyme</fullName>
        <ecNumber evidence="4">3.2.1.17</ecNumber>
    </recommendedName>
</protein>
<dbReference type="InterPro" id="IPR023346">
    <property type="entry name" value="Lysozyme-like_dom_sf"/>
</dbReference>
<evidence type="ECO:0000313" key="6">
    <source>
        <dbReference type="Proteomes" id="UP001444146"/>
    </source>
</evidence>
<evidence type="ECO:0000256" key="2">
    <source>
        <dbReference type="ARBA" id="ARBA00022638"/>
    </source>
</evidence>
<dbReference type="Pfam" id="PF00959">
    <property type="entry name" value="Phage_lysozyme"/>
    <property type="match status" value="1"/>
</dbReference>
<accession>A0ABV0HMM0</accession>
<dbReference type="RefSeq" id="WP_347795830.1">
    <property type="nucleotide sequence ID" value="NZ_JAYMYY010000005.1"/>
</dbReference>
<keyword evidence="4" id="KW-0378">Hydrolase</keyword>
<keyword evidence="1 4" id="KW-0929">Antimicrobial</keyword>
<evidence type="ECO:0000313" key="5">
    <source>
        <dbReference type="EMBL" id="MEO3991533.1"/>
    </source>
</evidence>
<gene>
    <name evidence="5" type="ORF">VSR74_17145</name>
</gene>
<keyword evidence="6" id="KW-1185">Reference proteome</keyword>
<dbReference type="InterPro" id="IPR002196">
    <property type="entry name" value="Glyco_hydro_24"/>
</dbReference>
<proteinExistence type="inferred from homology"/>
<evidence type="ECO:0000256" key="4">
    <source>
        <dbReference type="RuleBase" id="RU003788"/>
    </source>
</evidence>
<comment type="catalytic activity">
    <reaction evidence="4">
        <text>Hydrolysis of (1-&gt;4)-beta-linkages between N-acetylmuramic acid and N-acetyl-D-glucosamine residues in a peptidoglycan and between N-acetyl-D-glucosamine residues in chitodextrins.</text>
        <dbReference type="EC" id="3.2.1.17"/>
    </reaction>
</comment>
<sequence length="158" mass="17538">MANTAQQISPEGLSFIKLFQGFSAEPYLDECHLWVVGYGHLIQENETFVLPLSRQQAQTLLVEDIHACQEMLKHELQVQLTQSQYDALVSLALSIGPQTLAGSAILRLINQRRFPEAMALWQADIEMNGIRGNGLNIQRQAECTLFGIALDGKLTGAE</sequence>
<name>A0ABV0HMM0_9ENTR</name>
<evidence type="ECO:0000256" key="1">
    <source>
        <dbReference type="ARBA" id="ARBA00022529"/>
    </source>
</evidence>
<reference evidence="5 6" key="1">
    <citation type="submission" date="2024-01" db="EMBL/GenBank/DDBJ databases">
        <title>Pseudocitrobacter sp. Endophytic strain Cyp-38L.</title>
        <authorList>
            <person name="Amer M.A."/>
            <person name="Hamed S.M."/>
        </authorList>
    </citation>
    <scope>NUCLEOTIDE SEQUENCE [LARGE SCALE GENOMIC DNA]</scope>
    <source>
        <strain evidence="5 6">Cyp38S</strain>
    </source>
</reference>
<dbReference type="EMBL" id="JAYMYY010000005">
    <property type="protein sequence ID" value="MEO3991533.1"/>
    <property type="molecule type" value="Genomic_DNA"/>
</dbReference>
<dbReference type="InterPro" id="IPR023347">
    <property type="entry name" value="Lysozyme_dom_sf"/>
</dbReference>
<dbReference type="SUPFAM" id="SSF53955">
    <property type="entry name" value="Lysozyme-like"/>
    <property type="match status" value="1"/>
</dbReference>
<dbReference type="EC" id="3.2.1.17" evidence="4"/>
<dbReference type="PANTHER" id="PTHR38107">
    <property type="match status" value="1"/>
</dbReference>
<organism evidence="5 6">
    <name type="scientific">Pseudocitrobacter cyperus</name>
    <dbReference type="NCBI Taxonomy" id="3112843"/>
    <lineage>
        <taxon>Bacteria</taxon>
        <taxon>Pseudomonadati</taxon>
        <taxon>Pseudomonadota</taxon>
        <taxon>Gammaproteobacteria</taxon>
        <taxon>Enterobacterales</taxon>
        <taxon>Enterobacteriaceae</taxon>
        <taxon>Pseudocitrobacter</taxon>
    </lineage>
</organism>
<dbReference type="InterPro" id="IPR051018">
    <property type="entry name" value="Bacteriophage_GH24"/>
</dbReference>
<comment type="similarity">
    <text evidence="4">Belongs to the glycosyl hydrolase 24 family.</text>
</comment>
<keyword evidence="4" id="KW-0326">Glycosidase</keyword>